<sequence length="104" mass="10841">MAAPTRVGGQAVQMFNGSGARLSVTRVPASAWTLHTEQLGTDHSLFQSYSRPMPHHGGPVGAHAAPQGASPGPGRCPSHRRHIRGPPVRSAGYITATGKQWGLG</sequence>
<name>A0A8D8RNK9_9HEMI</name>
<dbReference type="EMBL" id="HBUF01170134">
    <property type="protein sequence ID" value="CAG6652124.1"/>
    <property type="molecule type" value="Transcribed_RNA"/>
</dbReference>
<reference evidence="2" key="1">
    <citation type="submission" date="2021-05" db="EMBL/GenBank/DDBJ databases">
        <authorList>
            <person name="Alioto T."/>
            <person name="Alioto T."/>
            <person name="Gomez Garrido J."/>
        </authorList>
    </citation>
    <scope>NUCLEOTIDE SEQUENCE</scope>
</reference>
<dbReference type="EMBL" id="HBUF01170135">
    <property type="protein sequence ID" value="CAG6652127.1"/>
    <property type="molecule type" value="Transcribed_RNA"/>
</dbReference>
<protein>
    <submittedName>
        <fullName evidence="2">Uncharacterized protein</fullName>
    </submittedName>
</protein>
<dbReference type="AlphaFoldDB" id="A0A8D8RNK9"/>
<dbReference type="EMBL" id="HBUF01170132">
    <property type="protein sequence ID" value="CAG6652118.1"/>
    <property type="molecule type" value="Transcribed_RNA"/>
</dbReference>
<evidence type="ECO:0000313" key="2">
    <source>
        <dbReference type="EMBL" id="CAG6652124.1"/>
    </source>
</evidence>
<organism evidence="2">
    <name type="scientific">Cacopsylla melanoneura</name>
    <dbReference type="NCBI Taxonomy" id="428564"/>
    <lineage>
        <taxon>Eukaryota</taxon>
        <taxon>Metazoa</taxon>
        <taxon>Ecdysozoa</taxon>
        <taxon>Arthropoda</taxon>
        <taxon>Hexapoda</taxon>
        <taxon>Insecta</taxon>
        <taxon>Pterygota</taxon>
        <taxon>Neoptera</taxon>
        <taxon>Paraneoptera</taxon>
        <taxon>Hemiptera</taxon>
        <taxon>Sternorrhyncha</taxon>
        <taxon>Psylloidea</taxon>
        <taxon>Psyllidae</taxon>
        <taxon>Psyllinae</taxon>
        <taxon>Cacopsylla</taxon>
    </lineage>
</organism>
<accession>A0A8D8RNK9</accession>
<feature type="region of interest" description="Disordered" evidence="1">
    <location>
        <begin position="46"/>
        <end position="104"/>
    </location>
</feature>
<evidence type="ECO:0000256" key="1">
    <source>
        <dbReference type="SAM" id="MobiDB-lite"/>
    </source>
</evidence>
<proteinExistence type="predicted"/>